<dbReference type="Proteomes" id="UP000885648">
    <property type="component" value="Unassembled WGS sequence"/>
</dbReference>
<gene>
    <name evidence="9" type="primary">dnaG</name>
    <name evidence="11" type="ORF">ENN52_01230</name>
</gene>
<reference evidence="11" key="1">
    <citation type="journal article" date="2020" name="mSystems">
        <title>Genome- and Community-Level Interaction Insights into Carbon Utilization and Element Cycling Functions of Hydrothermarchaeota in Hydrothermal Sediment.</title>
        <authorList>
            <person name="Zhou Z."/>
            <person name="Liu Y."/>
            <person name="Xu W."/>
            <person name="Pan J."/>
            <person name="Luo Z.H."/>
            <person name="Li M."/>
        </authorList>
    </citation>
    <scope>NUCLEOTIDE SEQUENCE</scope>
    <source>
        <strain evidence="11">SpSt-1183</strain>
    </source>
</reference>
<dbReference type="GO" id="GO:1990077">
    <property type="term" value="C:primosome complex"/>
    <property type="evidence" value="ECO:0007669"/>
    <property type="project" value="UniProtKB-KW"/>
</dbReference>
<dbReference type="GO" id="GO:0003899">
    <property type="term" value="F:DNA-directed RNA polymerase activity"/>
    <property type="evidence" value="ECO:0007669"/>
    <property type="project" value="UniProtKB-UniRule"/>
</dbReference>
<keyword evidence="4 9" id="KW-0548">Nucleotidyltransferase</keyword>
<keyword evidence="5 9" id="KW-0235">DNA replication</keyword>
<evidence type="ECO:0000256" key="6">
    <source>
        <dbReference type="ARBA" id="ARBA00022723"/>
    </source>
</evidence>
<comment type="catalytic activity">
    <reaction evidence="9">
        <text>ssDNA + n NTP = ssDNA/pppN(pN)n-1 hybrid + (n-1) diphosphate.</text>
        <dbReference type="EC" id="2.7.7.101"/>
    </reaction>
</comment>
<keyword evidence="8 9" id="KW-0804">Transcription</keyword>
<evidence type="ECO:0000259" key="10">
    <source>
        <dbReference type="PROSITE" id="PS50880"/>
    </source>
</evidence>
<evidence type="ECO:0000256" key="4">
    <source>
        <dbReference type="ARBA" id="ARBA00022695"/>
    </source>
</evidence>
<dbReference type="InterPro" id="IPR006171">
    <property type="entry name" value="TOPRIM_dom"/>
</dbReference>
<accession>A0A831LZI5</accession>
<organism evidence="11">
    <name type="scientific">Methanofollis liminatans</name>
    <dbReference type="NCBI Taxonomy" id="2201"/>
    <lineage>
        <taxon>Archaea</taxon>
        <taxon>Methanobacteriati</taxon>
        <taxon>Methanobacteriota</taxon>
        <taxon>Stenosarchaea group</taxon>
        <taxon>Methanomicrobia</taxon>
        <taxon>Methanomicrobiales</taxon>
        <taxon>Methanomicrobiaceae</taxon>
        <taxon>Methanofollis</taxon>
    </lineage>
</organism>
<keyword evidence="2 9" id="KW-0639">Primosome</keyword>
<keyword evidence="3 9" id="KW-0808">Transferase</keyword>
<evidence type="ECO:0000256" key="7">
    <source>
        <dbReference type="ARBA" id="ARBA00022842"/>
    </source>
</evidence>
<dbReference type="GO" id="GO:0005737">
    <property type="term" value="C:cytoplasm"/>
    <property type="evidence" value="ECO:0007669"/>
    <property type="project" value="TreeGrafter"/>
</dbReference>
<sequence>MYSSDTTKYLIHINLHAEGVVEKPDVVGAIFGQTEGLLGEDLDLRDLQRTGRIGRIDVHITSKKGETRGEILISSSLDRAETAILAASLETIDRVGPCIAHASVERIEDIRVTKRKKIVDRAKELLLNHFDEASIDSTELLDDVRESMRIEKIGVLGDERVPAGPNVLDSDAIIIVEGRADVINLLRYGIKNAVAVEGTKVPAVITKLSEIKTATAFLDGDRGGDLILRELLQVADIDYVAFCPRGKSVEEITRKEIIKSLRNKVPVEYLKEQIAEGKESPSPEPETPVQESQVIVSETNGAIEESVPEKPAADGSMTLEQQIRGVEGQSTARFLTSDYALVGEVRAGDVEQALEKIDADVSGIILDRPVDQKLIDAFLSRGLEFVAAPEFRNIVKRPLSLRLMKIRKSDH</sequence>
<evidence type="ECO:0000313" key="11">
    <source>
        <dbReference type="EMBL" id="HDS62758.1"/>
    </source>
</evidence>
<keyword evidence="1 9" id="KW-0240">DNA-directed RNA polymerase</keyword>
<evidence type="ECO:0000256" key="9">
    <source>
        <dbReference type="HAMAP-Rule" id="MF_00007"/>
    </source>
</evidence>
<comment type="function">
    <text evidence="9">RNA polymerase that catalyzes the synthesis of short RNA molecules used as primers for DNA polymerase during DNA replication.</text>
</comment>
<dbReference type="InterPro" id="IPR050219">
    <property type="entry name" value="DnaG_primase"/>
</dbReference>
<evidence type="ECO:0000256" key="5">
    <source>
        <dbReference type="ARBA" id="ARBA00022705"/>
    </source>
</evidence>
<dbReference type="HAMAP" id="MF_00007">
    <property type="entry name" value="DNA_primase_DnaG_arc"/>
    <property type="match status" value="1"/>
</dbReference>
<dbReference type="CDD" id="cd01029">
    <property type="entry name" value="TOPRIM_primases"/>
    <property type="match status" value="1"/>
</dbReference>
<protein>
    <recommendedName>
        <fullName evidence="9">DNA primase DnaG</fullName>
        <ecNumber evidence="9">2.7.7.101</ecNumber>
    </recommendedName>
</protein>
<dbReference type="PANTHER" id="PTHR30313">
    <property type="entry name" value="DNA PRIMASE"/>
    <property type="match status" value="1"/>
</dbReference>
<keyword evidence="7" id="KW-0460">Magnesium</keyword>
<evidence type="ECO:0000256" key="3">
    <source>
        <dbReference type="ARBA" id="ARBA00022679"/>
    </source>
</evidence>
<dbReference type="InterPro" id="IPR034154">
    <property type="entry name" value="TOPRIM_DnaG/twinkle"/>
</dbReference>
<dbReference type="GO" id="GO:0046872">
    <property type="term" value="F:metal ion binding"/>
    <property type="evidence" value="ECO:0007669"/>
    <property type="project" value="UniProtKB-KW"/>
</dbReference>
<comment type="similarity">
    <text evidence="9">Belongs to the archaeal DnaG primase family.</text>
</comment>
<dbReference type="EC" id="2.7.7.101" evidence="9"/>
<proteinExistence type="inferred from homology"/>
<evidence type="ECO:0000256" key="8">
    <source>
        <dbReference type="ARBA" id="ARBA00023163"/>
    </source>
</evidence>
<dbReference type="GO" id="GO:0000178">
    <property type="term" value="C:exosome (RNase complex)"/>
    <property type="evidence" value="ECO:0007669"/>
    <property type="project" value="InterPro"/>
</dbReference>
<dbReference type="SMART" id="SM00493">
    <property type="entry name" value="TOPRIM"/>
    <property type="match status" value="1"/>
</dbReference>
<evidence type="ECO:0000256" key="2">
    <source>
        <dbReference type="ARBA" id="ARBA00022515"/>
    </source>
</evidence>
<dbReference type="InterPro" id="IPR020607">
    <property type="entry name" value="Primase_DnaG_arc"/>
</dbReference>
<dbReference type="SUPFAM" id="SSF56731">
    <property type="entry name" value="DNA primase core"/>
    <property type="match status" value="1"/>
</dbReference>
<dbReference type="EMBL" id="DSBY01000058">
    <property type="protein sequence ID" value="HDS62758.1"/>
    <property type="molecule type" value="Genomic_DNA"/>
</dbReference>
<dbReference type="GO" id="GO:0008143">
    <property type="term" value="F:poly(A) binding"/>
    <property type="evidence" value="ECO:0007669"/>
    <property type="project" value="InterPro"/>
</dbReference>
<evidence type="ECO:0000256" key="1">
    <source>
        <dbReference type="ARBA" id="ARBA00022478"/>
    </source>
</evidence>
<dbReference type="Pfam" id="PF13662">
    <property type="entry name" value="Toprim_4"/>
    <property type="match status" value="1"/>
</dbReference>
<comment type="caution">
    <text evidence="11">The sequence shown here is derived from an EMBL/GenBank/DDBJ whole genome shotgun (WGS) entry which is preliminary data.</text>
</comment>
<dbReference type="GO" id="GO:0000428">
    <property type="term" value="C:DNA-directed RNA polymerase complex"/>
    <property type="evidence" value="ECO:0007669"/>
    <property type="project" value="UniProtKB-KW"/>
</dbReference>
<keyword evidence="6" id="KW-0479">Metal-binding</keyword>
<dbReference type="GO" id="GO:0006269">
    <property type="term" value="P:DNA replication, synthesis of primer"/>
    <property type="evidence" value="ECO:0007669"/>
    <property type="project" value="UniProtKB-UniRule"/>
</dbReference>
<comment type="subunit">
    <text evidence="9">Forms a ternary complex with MCM helicase and DNA.</text>
</comment>
<dbReference type="Gene3D" id="3.40.1360.10">
    <property type="match status" value="1"/>
</dbReference>
<dbReference type="NCBIfam" id="NF003108">
    <property type="entry name" value="PRK04031.1-1"/>
    <property type="match status" value="1"/>
</dbReference>
<dbReference type="PANTHER" id="PTHR30313:SF2">
    <property type="entry name" value="DNA PRIMASE"/>
    <property type="match status" value="1"/>
</dbReference>
<feature type="domain" description="Toprim" evidence="10">
    <location>
        <begin position="171"/>
        <end position="257"/>
    </location>
</feature>
<name>A0A831LZI5_9EURY</name>
<dbReference type="AlphaFoldDB" id="A0A831LZI5"/>
<dbReference type="PROSITE" id="PS50880">
    <property type="entry name" value="TOPRIM"/>
    <property type="match status" value="1"/>
</dbReference>